<dbReference type="SUPFAM" id="SSF53920">
    <property type="entry name" value="Fe-only hydrogenase"/>
    <property type="match status" value="1"/>
</dbReference>
<dbReference type="AlphaFoldDB" id="A0A485M7G6"/>
<dbReference type="InterPro" id="IPR009016">
    <property type="entry name" value="Fe_hydrogenase"/>
</dbReference>
<evidence type="ECO:0000313" key="2">
    <source>
        <dbReference type="EMBL" id="VFU18956.1"/>
    </source>
</evidence>
<organism evidence="2">
    <name type="scientific">anaerobic digester metagenome</name>
    <dbReference type="NCBI Taxonomy" id="1263854"/>
    <lineage>
        <taxon>unclassified sequences</taxon>
        <taxon>metagenomes</taxon>
        <taxon>ecological metagenomes</taxon>
    </lineage>
</organism>
<protein>
    <submittedName>
        <fullName evidence="2">Hydrogenase, Fe-only</fullName>
    </submittedName>
</protein>
<dbReference type="InterPro" id="IPR050340">
    <property type="entry name" value="Cytosolic_Fe-S_CAF"/>
</dbReference>
<dbReference type="EMBL" id="CAADRN010000364">
    <property type="protein sequence ID" value="VFU18956.1"/>
    <property type="molecule type" value="Genomic_DNA"/>
</dbReference>
<dbReference type="PANTHER" id="PTHR11615">
    <property type="entry name" value="NITRATE, FORMATE, IRON DEHYDROGENASE"/>
    <property type="match status" value="1"/>
</dbReference>
<accession>A0A485M7G6</accession>
<reference evidence="2" key="1">
    <citation type="submission" date="2019-03" db="EMBL/GenBank/DDBJ databases">
        <authorList>
            <person name="Hao L."/>
        </authorList>
    </citation>
    <scope>NUCLEOTIDE SEQUENCE</scope>
</reference>
<dbReference type="Pfam" id="PF02906">
    <property type="entry name" value="Fe_hyd_lg_C"/>
    <property type="match status" value="1"/>
</dbReference>
<evidence type="ECO:0000259" key="1">
    <source>
        <dbReference type="Pfam" id="PF02906"/>
    </source>
</evidence>
<proteinExistence type="predicted"/>
<dbReference type="Gene3D" id="3.40.50.1780">
    <property type="match status" value="1"/>
</dbReference>
<dbReference type="InterPro" id="IPR004108">
    <property type="entry name" value="Fe_hydrogenase_lsu_C"/>
</dbReference>
<sequence>MFGALAKTYYAKKRGIAPESIVSVSVMPCTAKKFEAQRPEMNDSAKYWKINNLRDVDIVLTTRELARMLKAKHIDLTSLPDENYDSLMGEDTGAAIIFGATGGVMEAAARTAYFPGHRQ</sequence>
<feature type="domain" description="Iron hydrogenase large subunit C-terminal" evidence="1">
    <location>
        <begin position="1"/>
        <end position="113"/>
    </location>
</feature>
<name>A0A485M7G6_9ZZZZ</name>
<gene>
    <name evidence="2" type="primary">hydA</name>
    <name evidence="2" type="ORF">SCFA_620002</name>
</gene>